<dbReference type="AlphaFoldDB" id="A0A1E4S382"/>
<evidence type="ECO:0000256" key="5">
    <source>
        <dbReference type="ARBA" id="ARBA00022622"/>
    </source>
</evidence>
<dbReference type="PANTHER" id="PTHR33793:SF2">
    <property type="entry name" value="AGGLUTININ-LIKE PROTEIN 6"/>
    <property type="match status" value="1"/>
</dbReference>
<feature type="domain" description="Agglutinin-like protein N-terminal" evidence="13">
    <location>
        <begin position="47"/>
        <end position="299"/>
    </location>
</feature>
<protein>
    <recommendedName>
        <fullName evidence="13">Agglutinin-like protein N-terminal domain-containing protein</fullName>
    </recommendedName>
</protein>
<evidence type="ECO:0000256" key="12">
    <source>
        <dbReference type="ARBA" id="ARBA00023288"/>
    </source>
</evidence>
<dbReference type="InterPro" id="IPR011252">
    <property type="entry name" value="Fibrogen-bd_dom1"/>
</dbReference>
<evidence type="ECO:0000259" key="13">
    <source>
        <dbReference type="SMART" id="SM01056"/>
    </source>
</evidence>
<keyword evidence="10" id="KW-1015">Disulfide bond</keyword>
<reference evidence="14 15" key="1">
    <citation type="journal article" date="2016" name="Proc. Natl. Acad. Sci. U.S.A.">
        <title>Comparative genomics of biotechnologically important yeasts.</title>
        <authorList>
            <person name="Riley R."/>
            <person name="Haridas S."/>
            <person name="Wolfe K.H."/>
            <person name="Lopes M.R."/>
            <person name="Hittinger C.T."/>
            <person name="Goeker M."/>
            <person name="Salamov A.A."/>
            <person name="Wisecaver J.H."/>
            <person name="Long T.M."/>
            <person name="Calvey C.H."/>
            <person name="Aerts A.L."/>
            <person name="Barry K.W."/>
            <person name="Choi C."/>
            <person name="Clum A."/>
            <person name="Coughlan A.Y."/>
            <person name="Deshpande S."/>
            <person name="Douglass A.P."/>
            <person name="Hanson S.J."/>
            <person name="Klenk H.-P."/>
            <person name="LaButti K.M."/>
            <person name="Lapidus A."/>
            <person name="Lindquist E.A."/>
            <person name="Lipzen A.M."/>
            <person name="Meier-Kolthoff J.P."/>
            <person name="Ohm R.A."/>
            <person name="Otillar R.P."/>
            <person name="Pangilinan J.L."/>
            <person name="Peng Y."/>
            <person name="Rokas A."/>
            <person name="Rosa C.A."/>
            <person name="Scheuner C."/>
            <person name="Sibirny A.A."/>
            <person name="Slot J.C."/>
            <person name="Stielow J.B."/>
            <person name="Sun H."/>
            <person name="Kurtzman C.P."/>
            <person name="Blackwell M."/>
            <person name="Grigoriev I.V."/>
            <person name="Jeffries T.W."/>
        </authorList>
    </citation>
    <scope>NUCLEOTIDE SEQUENCE [LARGE SCALE GENOMIC DNA]</scope>
    <source>
        <strain evidence="15">ATCC 18201 / CBS 1600 / BCRC 20928 / JCM 3617 / NBRC 0987 / NRRL Y-1542</strain>
    </source>
</reference>
<keyword evidence="11" id="KW-0325">Glycoprotein</keyword>
<dbReference type="OrthoDB" id="3981162at2759"/>
<evidence type="ECO:0000256" key="3">
    <source>
        <dbReference type="ARBA" id="ARBA00022512"/>
    </source>
</evidence>
<name>A0A1E4S382_CYBJN</name>
<dbReference type="GO" id="GO:0007155">
    <property type="term" value="P:cell adhesion"/>
    <property type="evidence" value="ECO:0007669"/>
    <property type="project" value="UniProtKB-KW"/>
</dbReference>
<dbReference type="InterPro" id="IPR033504">
    <property type="entry name" value="ALS"/>
</dbReference>
<organism evidence="14 15">
    <name type="scientific">Cyberlindnera jadinii (strain ATCC 18201 / CBS 1600 / BCRC 20928 / JCM 3617 / NBRC 0987 / NRRL Y-1542)</name>
    <name type="common">Torula yeast</name>
    <name type="synonym">Candida utilis</name>
    <dbReference type="NCBI Taxonomy" id="983966"/>
    <lineage>
        <taxon>Eukaryota</taxon>
        <taxon>Fungi</taxon>
        <taxon>Dikarya</taxon>
        <taxon>Ascomycota</taxon>
        <taxon>Saccharomycotina</taxon>
        <taxon>Saccharomycetes</taxon>
        <taxon>Phaffomycetales</taxon>
        <taxon>Phaffomycetaceae</taxon>
        <taxon>Cyberlindnera</taxon>
    </lineage>
</organism>
<evidence type="ECO:0000256" key="6">
    <source>
        <dbReference type="ARBA" id="ARBA00022729"/>
    </source>
</evidence>
<dbReference type="Gene3D" id="2.60.40.1280">
    <property type="match status" value="1"/>
</dbReference>
<evidence type="ECO:0000256" key="1">
    <source>
        <dbReference type="ARBA" id="ARBA00004191"/>
    </source>
</evidence>
<gene>
    <name evidence="14" type="ORF">CYBJADRAFT_184333</name>
</gene>
<comment type="subcellular location">
    <subcellularLocation>
        <location evidence="2">Membrane</location>
        <topology evidence="2">Lipid-anchor</topology>
        <topology evidence="2">GPI-anchor</topology>
    </subcellularLocation>
    <subcellularLocation>
        <location evidence="1">Secreted</location>
        <location evidence="1">Cell wall</location>
    </subcellularLocation>
</comment>
<keyword evidence="4" id="KW-0964">Secreted</keyword>
<dbReference type="EMBL" id="KV453929">
    <property type="protein sequence ID" value="ODV73910.1"/>
    <property type="molecule type" value="Genomic_DNA"/>
</dbReference>
<keyword evidence="8" id="KW-0130">Cell adhesion</keyword>
<dbReference type="RefSeq" id="XP_020070949.1">
    <property type="nucleotide sequence ID" value="XM_020217120.1"/>
</dbReference>
<keyword evidence="6" id="KW-0732">Signal</keyword>
<dbReference type="GeneID" id="30991516"/>
<dbReference type="InterPro" id="IPR024672">
    <property type="entry name" value="Agglutinin-like_N"/>
</dbReference>
<proteinExistence type="predicted"/>
<evidence type="ECO:0000256" key="4">
    <source>
        <dbReference type="ARBA" id="ARBA00022525"/>
    </source>
</evidence>
<dbReference type="PANTHER" id="PTHR33793">
    <property type="entry name" value="ALPHA-AGGLUTININ"/>
    <property type="match status" value="1"/>
</dbReference>
<dbReference type="STRING" id="983966.A0A1E4S382"/>
<evidence type="ECO:0000256" key="10">
    <source>
        <dbReference type="ARBA" id="ARBA00023157"/>
    </source>
</evidence>
<evidence type="ECO:0000256" key="8">
    <source>
        <dbReference type="ARBA" id="ARBA00022889"/>
    </source>
</evidence>
<keyword evidence="7" id="KW-0677">Repeat</keyword>
<accession>A0A1E4S382</accession>
<dbReference type="InterPro" id="IPR008966">
    <property type="entry name" value="Adhesion_dom_sf"/>
</dbReference>
<dbReference type="Gene3D" id="2.60.40.2430">
    <property type="entry name" value="Agglutinin-like protein, N-terminal domain, N2 subdomain"/>
    <property type="match status" value="1"/>
</dbReference>
<evidence type="ECO:0000256" key="9">
    <source>
        <dbReference type="ARBA" id="ARBA00023136"/>
    </source>
</evidence>
<evidence type="ECO:0000256" key="11">
    <source>
        <dbReference type="ARBA" id="ARBA00023180"/>
    </source>
</evidence>
<dbReference type="Pfam" id="PF11766">
    <property type="entry name" value="Candida_ALS_N"/>
    <property type="match status" value="1"/>
</dbReference>
<dbReference type="SMART" id="SM01056">
    <property type="entry name" value="Candida_ALS_N"/>
    <property type="match status" value="1"/>
</dbReference>
<keyword evidence="5" id="KW-0336">GPI-anchor</keyword>
<dbReference type="InterPro" id="IPR043063">
    <property type="entry name" value="Agglutinin-like_N_N2"/>
</dbReference>
<evidence type="ECO:0000313" key="14">
    <source>
        <dbReference type="EMBL" id="ODV73910.1"/>
    </source>
</evidence>
<keyword evidence="9" id="KW-0472">Membrane</keyword>
<evidence type="ECO:0000256" key="7">
    <source>
        <dbReference type="ARBA" id="ARBA00022737"/>
    </source>
</evidence>
<keyword evidence="15" id="KW-1185">Reference proteome</keyword>
<dbReference type="GO" id="GO:0098552">
    <property type="term" value="C:side of membrane"/>
    <property type="evidence" value="ECO:0007669"/>
    <property type="project" value="UniProtKB-KW"/>
</dbReference>
<keyword evidence="3" id="KW-0134">Cell wall</keyword>
<keyword evidence="12" id="KW-0449">Lipoprotein</keyword>
<evidence type="ECO:0000313" key="15">
    <source>
        <dbReference type="Proteomes" id="UP000094389"/>
    </source>
</evidence>
<dbReference type="SUPFAM" id="SSF49401">
    <property type="entry name" value="Bacterial adhesins"/>
    <property type="match status" value="1"/>
</dbReference>
<evidence type="ECO:0000256" key="2">
    <source>
        <dbReference type="ARBA" id="ARBA00004589"/>
    </source>
</evidence>
<dbReference type="Proteomes" id="UP000094389">
    <property type="component" value="Unassembled WGS sequence"/>
</dbReference>
<sequence length="345" mass="37481">MFENSTGGLASASKEIEGVFTSIKSISLLSQTTNDKGPFNFYTVEMGWSLDAQTAETGDYFLLTMPYVFEVRITDEETLVDYFDILFNGGQTLASCDVDQAAGKSLETMIQCEITANLEDLDTLTGTVSFVVVFDGGCRTATIEAGSHWVSGTNTVYFNGNLQGKVDLGKIETGRMDLTETAQSVARAISGGESLMYYSPQLFCSNAGGVSSGTITLTLTGAPFVDGTSELYYSDEMSPYLYPVYASEIPSTQLTSSSSKTLEYAFGAISNKARLWWSTFIDSSVSAEFNIEVDVKVTCSKKRQYNFETESARLKETYTLVHGTAGGSGSGGRKQDNCHSYFNLY</sequence>